<evidence type="ECO:0000313" key="3">
    <source>
        <dbReference type="Proteomes" id="UP000318416"/>
    </source>
</evidence>
<dbReference type="EMBL" id="VIVR01000001">
    <property type="protein sequence ID" value="TWE16245.1"/>
    <property type="molecule type" value="Genomic_DNA"/>
</dbReference>
<protein>
    <submittedName>
        <fullName evidence="2">Uncharacterized protein</fullName>
    </submittedName>
</protein>
<accession>A0A561EKU2</accession>
<feature type="compositionally biased region" description="Basic residues" evidence="1">
    <location>
        <begin position="187"/>
        <end position="197"/>
    </location>
</feature>
<gene>
    <name evidence="2" type="ORF">FB465_1222</name>
</gene>
<name>A0A561EKU2_9ACTN</name>
<organism evidence="2 3">
    <name type="scientific">Kitasatospora atroaurantiaca</name>
    <dbReference type="NCBI Taxonomy" id="285545"/>
    <lineage>
        <taxon>Bacteria</taxon>
        <taxon>Bacillati</taxon>
        <taxon>Actinomycetota</taxon>
        <taxon>Actinomycetes</taxon>
        <taxon>Kitasatosporales</taxon>
        <taxon>Streptomycetaceae</taxon>
        <taxon>Kitasatospora</taxon>
    </lineage>
</organism>
<comment type="caution">
    <text evidence="2">The sequence shown here is derived from an EMBL/GenBank/DDBJ whole genome shotgun (WGS) entry which is preliminary data.</text>
</comment>
<evidence type="ECO:0000256" key="1">
    <source>
        <dbReference type="SAM" id="MobiDB-lite"/>
    </source>
</evidence>
<feature type="region of interest" description="Disordered" evidence="1">
    <location>
        <begin position="1"/>
        <end position="22"/>
    </location>
</feature>
<feature type="region of interest" description="Disordered" evidence="1">
    <location>
        <begin position="102"/>
        <end position="137"/>
    </location>
</feature>
<feature type="compositionally biased region" description="Basic and acidic residues" evidence="1">
    <location>
        <begin position="247"/>
        <end position="256"/>
    </location>
</feature>
<proteinExistence type="predicted"/>
<feature type="compositionally biased region" description="Low complexity" evidence="1">
    <location>
        <begin position="115"/>
        <end position="135"/>
    </location>
</feature>
<feature type="compositionally biased region" description="Basic residues" evidence="1">
    <location>
        <begin position="1"/>
        <end position="19"/>
    </location>
</feature>
<keyword evidence="3" id="KW-1185">Reference proteome</keyword>
<feature type="region of interest" description="Disordered" evidence="1">
    <location>
        <begin position="175"/>
        <end position="256"/>
    </location>
</feature>
<evidence type="ECO:0000313" key="2">
    <source>
        <dbReference type="EMBL" id="TWE16245.1"/>
    </source>
</evidence>
<reference evidence="2 3" key="1">
    <citation type="submission" date="2019-06" db="EMBL/GenBank/DDBJ databases">
        <title>Sequencing the genomes of 1000 actinobacteria strains.</title>
        <authorList>
            <person name="Klenk H.-P."/>
        </authorList>
    </citation>
    <scope>NUCLEOTIDE SEQUENCE [LARGE SCALE GENOMIC DNA]</scope>
    <source>
        <strain evidence="2 3">DSM 41649</strain>
    </source>
</reference>
<dbReference type="Proteomes" id="UP000318416">
    <property type="component" value="Unassembled WGS sequence"/>
</dbReference>
<dbReference type="AlphaFoldDB" id="A0A561EKU2"/>
<sequence length="256" mass="26660">MWGAVRGHRCGATSRRRGSTGRLWSGAQLEKLPGPCLPLVGGGDSRRLLHLGRPDSTGEYPVPVTDIDGPPPVAVMYPGPDVYLADLAGVLDLDFDTYTSPADHPEYGARMRNTPSTPSSAAVASSSGTSPGSTGRDTVSLIANRAAHGPNHRAGRRKQGNAGVQRITGACLAGRVAGTSREVPRRTPPRRSARRAGRCQTYAGAGAGGAAQGSADRGRRGRHRKARTGAGRRIVRPEASPVAGVRGPDDKRPAAE</sequence>